<proteinExistence type="inferred from homology"/>
<evidence type="ECO:0000259" key="4">
    <source>
        <dbReference type="Pfam" id="PF01420"/>
    </source>
</evidence>
<protein>
    <submittedName>
        <fullName evidence="5">Type I restriction enzyme, S subunit</fullName>
    </submittedName>
</protein>
<keyword evidence="3" id="KW-0238">DNA-binding</keyword>
<dbReference type="GO" id="GO:0003677">
    <property type="term" value="F:DNA binding"/>
    <property type="evidence" value="ECO:0007669"/>
    <property type="project" value="UniProtKB-KW"/>
</dbReference>
<evidence type="ECO:0000313" key="5">
    <source>
        <dbReference type="EMBL" id="SFS84663.1"/>
    </source>
</evidence>
<accession>A0A1I6T695</accession>
<dbReference type="Pfam" id="PF01420">
    <property type="entry name" value="Methylase_S"/>
    <property type="match status" value="2"/>
</dbReference>
<name>A0A1I6T695_9FLAO</name>
<dbReference type="InterPro" id="IPR052021">
    <property type="entry name" value="Type-I_RS_S_subunit"/>
</dbReference>
<evidence type="ECO:0000256" key="2">
    <source>
        <dbReference type="ARBA" id="ARBA00022747"/>
    </source>
</evidence>
<evidence type="ECO:0000256" key="3">
    <source>
        <dbReference type="ARBA" id="ARBA00023125"/>
    </source>
</evidence>
<keyword evidence="2" id="KW-0680">Restriction system</keyword>
<feature type="domain" description="Type I restriction modification DNA specificity" evidence="4">
    <location>
        <begin position="79"/>
        <end position="174"/>
    </location>
</feature>
<dbReference type="SUPFAM" id="SSF116734">
    <property type="entry name" value="DNA methylase specificity domain"/>
    <property type="match status" value="2"/>
</dbReference>
<dbReference type="PANTHER" id="PTHR30408:SF13">
    <property type="entry name" value="TYPE I RESTRICTION ENZYME HINDI SPECIFICITY SUBUNIT"/>
    <property type="match status" value="1"/>
</dbReference>
<dbReference type="OrthoDB" id="9816225at2"/>
<comment type="similarity">
    <text evidence="1">Belongs to the type-I restriction system S methylase family.</text>
</comment>
<reference evidence="5 6" key="1">
    <citation type="submission" date="2016-10" db="EMBL/GenBank/DDBJ databases">
        <authorList>
            <person name="de Groot N.N."/>
        </authorList>
    </citation>
    <scope>NUCLEOTIDE SEQUENCE [LARGE SCALE GENOMIC DNA]</scope>
    <source>
        <strain evidence="5 6">CGMCC 1.6114</strain>
    </source>
</reference>
<gene>
    <name evidence="5" type="ORF">SAMN04487906_1879</name>
</gene>
<organism evidence="5 6">
    <name type="scientific">Zhouia amylolytica</name>
    <dbReference type="NCBI Taxonomy" id="376730"/>
    <lineage>
        <taxon>Bacteria</taxon>
        <taxon>Pseudomonadati</taxon>
        <taxon>Bacteroidota</taxon>
        <taxon>Flavobacteriia</taxon>
        <taxon>Flavobacteriales</taxon>
        <taxon>Flavobacteriaceae</taxon>
        <taxon>Zhouia</taxon>
    </lineage>
</organism>
<sequence>MTSNYRKIGDFIELVDERNKDLSINLLLGLSISKEFIPSVANTVGTNMKNYKIIRKGQFACSVMQVRRDKKMPVALLQDFDEAIISQAYPVFQIINESQLLPEYLMMWFTRSEFDREACFHAVGGVRGSLEWEDFLNMKLPVPSIEKQLEIVKEYNTVVNRIKLNEQLNQKLEETAQTLYKHWFVDFEFPNEEGKPYKSSGGVMVYNEELDMEIPVGWKLEVLSTITKDIFSGGTPSTNEETYWGNEFFWLSSGETRETVIIDSERMITKEGVKNSSTKLAKIGDSIMATAGQGKTRGQTSFCKIDSYINQSVLCIRPLEEKYQAFIFFNLYSRYHELRNESDGQSIRGSLNKGNLSDLPIIIPQADIIESFQEIGMTLLDKIHSNRQLSKQLNEIKSLLLSRMTSYKVERELAN</sequence>
<feature type="domain" description="Type I restriction modification DNA specificity" evidence="4">
    <location>
        <begin position="229"/>
        <end position="395"/>
    </location>
</feature>
<dbReference type="AlphaFoldDB" id="A0A1I6T695"/>
<dbReference type="InterPro" id="IPR044946">
    <property type="entry name" value="Restrct_endonuc_typeI_TRD_sf"/>
</dbReference>
<dbReference type="Gene3D" id="3.90.220.20">
    <property type="entry name" value="DNA methylase specificity domains"/>
    <property type="match status" value="2"/>
</dbReference>
<evidence type="ECO:0000313" key="6">
    <source>
        <dbReference type="Proteomes" id="UP000183209"/>
    </source>
</evidence>
<dbReference type="EMBL" id="FPAG01000005">
    <property type="protein sequence ID" value="SFS84663.1"/>
    <property type="molecule type" value="Genomic_DNA"/>
</dbReference>
<dbReference type="GO" id="GO:0009307">
    <property type="term" value="P:DNA restriction-modification system"/>
    <property type="evidence" value="ECO:0007669"/>
    <property type="project" value="UniProtKB-KW"/>
</dbReference>
<dbReference type="Proteomes" id="UP000183209">
    <property type="component" value="Unassembled WGS sequence"/>
</dbReference>
<dbReference type="CDD" id="cd17294">
    <property type="entry name" value="RMtype1_S_MmaC7ORF19P_TRD1-CR1_like"/>
    <property type="match status" value="1"/>
</dbReference>
<dbReference type="RefSeq" id="WP_074978427.1">
    <property type="nucleotide sequence ID" value="NZ_FPAG01000005.1"/>
</dbReference>
<dbReference type="PANTHER" id="PTHR30408">
    <property type="entry name" value="TYPE-1 RESTRICTION ENZYME ECOKI SPECIFICITY PROTEIN"/>
    <property type="match status" value="1"/>
</dbReference>
<dbReference type="InterPro" id="IPR000055">
    <property type="entry name" value="Restrct_endonuc_typeI_TRD"/>
</dbReference>
<evidence type="ECO:0000256" key="1">
    <source>
        <dbReference type="ARBA" id="ARBA00010923"/>
    </source>
</evidence>